<dbReference type="Gene3D" id="3.40.50.300">
    <property type="entry name" value="P-loop containing nucleotide triphosphate hydrolases"/>
    <property type="match status" value="1"/>
</dbReference>
<dbReference type="Pfam" id="PF13671">
    <property type="entry name" value="AAA_33"/>
    <property type="match status" value="1"/>
</dbReference>
<name>A0A1C2IE68_ACITH</name>
<reference evidence="2 3" key="1">
    <citation type="journal article" date="2016" name="Int. J. Mol. Sci.">
        <title>Comparative genomics of the extreme acidophile Acidithiobacillus thiooxidans reveals intraspecific divergence and niche adaptation.</title>
        <authorList>
            <person name="Zhang X."/>
            <person name="Feng X."/>
            <person name="Tao J."/>
            <person name="Ma L."/>
            <person name="Xiao Y."/>
            <person name="Liang Y."/>
            <person name="Liu X."/>
            <person name="Yin H."/>
        </authorList>
    </citation>
    <scope>NUCLEOTIDE SEQUENCE [LARGE SCALE GENOMIC DNA]</scope>
    <source>
        <strain evidence="2 3">A02</strain>
        <strain evidence="1">DXS-W</strain>
    </source>
</reference>
<dbReference type="Proteomes" id="UP000095008">
    <property type="component" value="Unassembled WGS sequence"/>
</dbReference>
<dbReference type="Proteomes" id="UP000094893">
    <property type="component" value="Unassembled WGS sequence"/>
</dbReference>
<dbReference type="SUPFAM" id="SSF52540">
    <property type="entry name" value="P-loop containing nucleoside triphosphate hydrolases"/>
    <property type="match status" value="1"/>
</dbReference>
<evidence type="ECO:0000313" key="4">
    <source>
        <dbReference type="Proteomes" id="UP000095008"/>
    </source>
</evidence>
<dbReference type="STRING" id="930.GCA_002079865_03406"/>
<dbReference type="InterPro" id="IPR027417">
    <property type="entry name" value="P-loop_NTPase"/>
</dbReference>
<evidence type="ECO:0000313" key="1">
    <source>
        <dbReference type="EMBL" id="OCX72350.1"/>
    </source>
</evidence>
<dbReference type="GeneID" id="60695714"/>
<evidence type="ECO:0000313" key="3">
    <source>
        <dbReference type="Proteomes" id="UP000094893"/>
    </source>
</evidence>
<dbReference type="EMBL" id="LWRY01000111">
    <property type="protein sequence ID" value="OCX72350.1"/>
    <property type="molecule type" value="Genomic_DNA"/>
</dbReference>
<keyword evidence="4" id="KW-1185">Reference proteome</keyword>
<comment type="caution">
    <text evidence="2">The sequence shown here is derived from an EMBL/GenBank/DDBJ whole genome shotgun (WGS) entry which is preliminary data.</text>
</comment>
<dbReference type="EMBL" id="LWSA01000073">
    <property type="protein sequence ID" value="OCX74280.1"/>
    <property type="molecule type" value="Genomic_DNA"/>
</dbReference>
<dbReference type="eggNOG" id="ENOG503135B">
    <property type="taxonomic scope" value="Bacteria"/>
</dbReference>
<organism evidence="2 3">
    <name type="scientific">Acidithiobacillus thiooxidans</name>
    <name type="common">Thiobacillus thiooxidans</name>
    <dbReference type="NCBI Taxonomy" id="930"/>
    <lineage>
        <taxon>Bacteria</taxon>
        <taxon>Pseudomonadati</taxon>
        <taxon>Pseudomonadota</taxon>
        <taxon>Acidithiobacillia</taxon>
        <taxon>Acidithiobacillales</taxon>
        <taxon>Acidithiobacillaceae</taxon>
        <taxon>Acidithiobacillus</taxon>
    </lineage>
</organism>
<protein>
    <submittedName>
        <fullName evidence="2">Uncharacterized protein</fullName>
    </submittedName>
</protein>
<proteinExistence type="predicted"/>
<evidence type="ECO:0000313" key="2">
    <source>
        <dbReference type="EMBL" id="OCX74280.1"/>
    </source>
</evidence>
<gene>
    <name evidence="1" type="ORF">A6M23_09850</name>
    <name evidence="2" type="ORF">A6P07_06130</name>
</gene>
<sequence length="182" mass="20704">MSELKQKGKTKVDATAPSVDQEKFPLVIFTVGTAASGKSSWAISMQAKHPALRIIILERDMIRVALQEAETGQPFSWGEWNPAWESKVQWLWEQRVHDAVKQCDVLIMADTHLDAVELQKKATWLRELGVTDFTLKYFQALPLTDLLRRDQGRTHPVGGEALREHLKKIVAEDRYWAAIEGI</sequence>
<dbReference type="RefSeq" id="WP_010639133.1">
    <property type="nucleotide sequence ID" value="NZ_DAIAWO010000020.1"/>
</dbReference>
<accession>A0A1C2IE68</accession>
<dbReference type="AlphaFoldDB" id="A0A1C2IE68"/>